<evidence type="ECO:0000256" key="8">
    <source>
        <dbReference type="ARBA" id="ARBA00023163"/>
    </source>
</evidence>
<dbReference type="EMBL" id="CAXKWB010075528">
    <property type="protein sequence ID" value="CAL4199298.1"/>
    <property type="molecule type" value="Genomic_DNA"/>
</dbReference>
<feature type="domain" description="BHLH" evidence="12">
    <location>
        <begin position="72"/>
        <end position="126"/>
    </location>
</feature>
<keyword evidence="3 10" id="KW-0863">Zinc-finger</keyword>
<dbReference type="InterPro" id="IPR013083">
    <property type="entry name" value="Znf_RING/FYVE/PHD"/>
</dbReference>
<dbReference type="PROSITE" id="PS50888">
    <property type="entry name" value="BHLH"/>
    <property type="match status" value="1"/>
</dbReference>
<dbReference type="InterPro" id="IPR019787">
    <property type="entry name" value="Znf_PHD-finger"/>
</dbReference>
<protein>
    <submittedName>
        <fullName evidence="13">Uncharacterized protein</fullName>
    </submittedName>
</protein>
<dbReference type="Gene3D" id="3.30.40.10">
    <property type="entry name" value="Zinc/RING finger domain, C3HC4 (zinc finger)"/>
    <property type="match status" value="1"/>
</dbReference>
<dbReference type="InterPro" id="IPR019786">
    <property type="entry name" value="Zinc_finger_PHD-type_CS"/>
</dbReference>
<evidence type="ECO:0000256" key="3">
    <source>
        <dbReference type="ARBA" id="ARBA00022771"/>
    </source>
</evidence>
<dbReference type="GO" id="GO:0045944">
    <property type="term" value="P:positive regulation of transcription by RNA polymerase II"/>
    <property type="evidence" value="ECO:0007669"/>
    <property type="project" value="TreeGrafter"/>
</dbReference>
<evidence type="ECO:0000313" key="14">
    <source>
        <dbReference type="Proteomes" id="UP001497623"/>
    </source>
</evidence>
<comment type="similarity">
    <text evidence="1">Belongs to the MAX family.</text>
</comment>
<dbReference type="PROSITE" id="PS01359">
    <property type="entry name" value="ZF_PHD_1"/>
    <property type="match status" value="1"/>
</dbReference>
<evidence type="ECO:0000259" key="12">
    <source>
        <dbReference type="PROSITE" id="PS50888"/>
    </source>
</evidence>
<dbReference type="GO" id="GO:0046983">
    <property type="term" value="F:protein dimerization activity"/>
    <property type="evidence" value="ECO:0007669"/>
    <property type="project" value="InterPro"/>
</dbReference>
<keyword evidence="5" id="KW-0805">Transcription regulation</keyword>
<dbReference type="PANTHER" id="PTHR10328:SF3">
    <property type="entry name" value="PROTEIN MAX"/>
    <property type="match status" value="1"/>
</dbReference>
<accession>A0AAV2SLZ1</accession>
<dbReference type="SMART" id="SM00353">
    <property type="entry name" value="HLH"/>
    <property type="match status" value="1"/>
</dbReference>
<dbReference type="GO" id="GO:0008270">
    <property type="term" value="F:zinc ion binding"/>
    <property type="evidence" value="ECO:0007669"/>
    <property type="project" value="UniProtKB-KW"/>
</dbReference>
<keyword evidence="2" id="KW-0479">Metal-binding</keyword>
<evidence type="ECO:0000256" key="5">
    <source>
        <dbReference type="ARBA" id="ARBA00023015"/>
    </source>
</evidence>
<comment type="caution">
    <text evidence="13">The sequence shown here is derived from an EMBL/GenBank/DDBJ whole genome shotgun (WGS) entry which is preliminary data.</text>
</comment>
<dbReference type="InterPro" id="IPR001965">
    <property type="entry name" value="Znf_PHD"/>
</dbReference>
<evidence type="ECO:0000256" key="9">
    <source>
        <dbReference type="ARBA" id="ARBA00023242"/>
    </source>
</evidence>
<proteinExistence type="inferred from homology"/>
<dbReference type="AlphaFoldDB" id="A0AAV2SLZ1"/>
<organism evidence="13 14">
    <name type="scientific">Meganyctiphanes norvegica</name>
    <name type="common">Northern krill</name>
    <name type="synonym">Thysanopoda norvegica</name>
    <dbReference type="NCBI Taxonomy" id="48144"/>
    <lineage>
        <taxon>Eukaryota</taxon>
        <taxon>Metazoa</taxon>
        <taxon>Ecdysozoa</taxon>
        <taxon>Arthropoda</taxon>
        <taxon>Crustacea</taxon>
        <taxon>Multicrustacea</taxon>
        <taxon>Malacostraca</taxon>
        <taxon>Eumalacostraca</taxon>
        <taxon>Eucarida</taxon>
        <taxon>Euphausiacea</taxon>
        <taxon>Euphausiidae</taxon>
        <taxon>Meganyctiphanes</taxon>
    </lineage>
</organism>
<keyword evidence="14" id="KW-1185">Reference proteome</keyword>
<dbReference type="InterPro" id="IPR036638">
    <property type="entry name" value="HLH_DNA-bd_sf"/>
</dbReference>
<keyword evidence="8" id="KW-0804">Transcription</keyword>
<dbReference type="SUPFAM" id="SSF57903">
    <property type="entry name" value="FYVE/PHD zinc finger"/>
    <property type="match status" value="2"/>
</dbReference>
<sequence length="709" mass="81477">FAEDENNLVTLDNLDNRKSRNCVQQAMPQAVKREGGNKGRKTLAKLKPFNKLNYSIVPGRKGSRIRSKNPKQQKVHHNSLEILRRRKLKKAFEEVRSRVPALQNEDCSRLSKVKILKNAAEFCKLITKQNHYKLQECEELRKYQQELKRKKDALGQQVKSPLFVPETTVDVLKSFESRNHDSCKLPKKSSAFALSTIIPPSNEDLFSKIEPHDIDDYQIEDEIFIASELANAKVCKMCSLDYGDDDIWLKCYTCSFWLHNHCSISSDEGALICPPCSLKQIPVKFRQPHGDISSISSDFTHFKRKTLNVEENKVYDNNDLHNDELNNNNFHMNRSLKLSKINISKQSKWCYQLDGSSPYGNGWKKYSMKPLNKRKVHYVNKKMVIVLKKLPIELCNTVEGRKLLLAQSFQLHGDNDTIQSEKTVNTNKTLSFLNSDDVITDKLKKIQSVVKSISSDFSPFRRNLVNGEQVETNGYTDINSDKSNDNNLHVFNTLNLNNSNICKQRKCTDHLDCFSRCGNGSKRNSMKQSHKHKIQYVNKKLMITLEKLPLELCETVEGRKLLSSQILSKQDNLKNLCFGSETNKAFQCINECKRSLIQPLYKHKNKNKKMSVLLEKLPLELCEMVEGRKLLASLSVQKDESTIVCIGCETNSGSMSSWLGCDSCRSWWHIKCAGLPPTLTKKQIQEMNWYCTTCKKAKERISKRESFNP</sequence>
<dbReference type="GO" id="GO:0003700">
    <property type="term" value="F:DNA-binding transcription factor activity"/>
    <property type="evidence" value="ECO:0007669"/>
    <property type="project" value="TreeGrafter"/>
</dbReference>
<keyword evidence="6" id="KW-0238">DNA-binding</keyword>
<dbReference type="PANTHER" id="PTHR10328">
    <property type="entry name" value="PROTEIN MAX MYC-ASSOCIATED FACTOR X"/>
    <property type="match status" value="1"/>
</dbReference>
<gene>
    <name evidence="13" type="ORF">MNOR_LOCUS37459</name>
</gene>
<dbReference type="InterPro" id="IPR011598">
    <property type="entry name" value="bHLH_dom"/>
</dbReference>
<keyword evidence="7" id="KW-0010">Activator</keyword>
<evidence type="ECO:0000259" key="11">
    <source>
        <dbReference type="PROSITE" id="PS50016"/>
    </source>
</evidence>
<dbReference type="SUPFAM" id="SSF47459">
    <property type="entry name" value="HLH, helix-loop-helix DNA-binding domain"/>
    <property type="match status" value="1"/>
</dbReference>
<dbReference type="GO" id="GO:0003677">
    <property type="term" value="F:DNA binding"/>
    <property type="evidence" value="ECO:0007669"/>
    <property type="project" value="UniProtKB-KW"/>
</dbReference>
<evidence type="ECO:0000256" key="2">
    <source>
        <dbReference type="ARBA" id="ARBA00022723"/>
    </source>
</evidence>
<feature type="non-terminal residue" evidence="13">
    <location>
        <position position="709"/>
    </location>
</feature>
<feature type="non-terminal residue" evidence="13">
    <location>
        <position position="1"/>
    </location>
</feature>
<feature type="domain" description="PHD-type" evidence="11">
    <location>
        <begin position="642"/>
        <end position="697"/>
    </location>
</feature>
<dbReference type="Pfam" id="PF00628">
    <property type="entry name" value="PHD"/>
    <property type="match status" value="1"/>
</dbReference>
<keyword evidence="9" id="KW-0539">Nucleus</keyword>
<evidence type="ECO:0000256" key="1">
    <source>
        <dbReference type="ARBA" id="ARBA00007628"/>
    </source>
</evidence>
<evidence type="ECO:0000256" key="4">
    <source>
        <dbReference type="ARBA" id="ARBA00022833"/>
    </source>
</evidence>
<dbReference type="PROSITE" id="PS50016">
    <property type="entry name" value="ZF_PHD_2"/>
    <property type="match status" value="1"/>
</dbReference>
<name>A0AAV2SLZ1_MEGNR</name>
<evidence type="ECO:0000256" key="6">
    <source>
        <dbReference type="ARBA" id="ARBA00023125"/>
    </source>
</evidence>
<evidence type="ECO:0000313" key="13">
    <source>
        <dbReference type="EMBL" id="CAL4199298.1"/>
    </source>
</evidence>
<dbReference type="Proteomes" id="UP001497623">
    <property type="component" value="Unassembled WGS sequence"/>
</dbReference>
<dbReference type="Pfam" id="PF00010">
    <property type="entry name" value="HLH"/>
    <property type="match status" value="1"/>
</dbReference>
<dbReference type="InterPro" id="IPR011011">
    <property type="entry name" value="Znf_FYVE_PHD"/>
</dbReference>
<evidence type="ECO:0000256" key="10">
    <source>
        <dbReference type="PROSITE-ProRule" id="PRU00146"/>
    </source>
</evidence>
<evidence type="ECO:0000256" key="7">
    <source>
        <dbReference type="ARBA" id="ARBA00023159"/>
    </source>
</evidence>
<dbReference type="SMART" id="SM00249">
    <property type="entry name" value="PHD"/>
    <property type="match status" value="2"/>
</dbReference>
<reference evidence="13 14" key="1">
    <citation type="submission" date="2024-05" db="EMBL/GenBank/DDBJ databases">
        <authorList>
            <person name="Wallberg A."/>
        </authorList>
    </citation>
    <scope>NUCLEOTIDE SEQUENCE [LARGE SCALE GENOMIC DNA]</scope>
</reference>
<keyword evidence="4" id="KW-0862">Zinc</keyword>
<dbReference type="GO" id="GO:0090575">
    <property type="term" value="C:RNA polymerase II transcription regulator complex"/>
    <property type="evidence" value="ECO:0007669"/>
    <property type="project" value="TreeGrafter"/>
</dbReference>
<dbReference type="Gene3D" id="4.10.280.10">
    <property type="entry name" value="Helix-loop-helix DNA-binding domain"/>
    <property type="match status" value="1"/>
</dbReference>